<accession>A0AAE2ZQB0</accession>
<evidence type="ECO:0000259" key="2">
    <source>
        <dbReference type="PROSITE" id="PS51781"/>
    </source>
</evidence>
<name>A0AAE2ZQB0_9HYPH</name>
<proteinExistence type="predicted"/>
<dbReference type="AlphaFoldDB" id="A0AAE2ZQB0"/>
<sequence>MTTRFPFCVPHDRPGLLIAMLTFLFAAVVPIPASALEKGDQAVVATERLNLRSGPGTSHGVVLEMPEGTRLEITRIEDGWAQVLLEEDSSISGWTSAKYLSAVDSGPPADADAFFAAMAARHGEPRGRGSIAQLSLHYAYYCSNGGVGLALYREASPEPIVWEKEEWCVSDLEPRDIDGDGILEVTYFVSGGGTGTFGVKEKHLSWPPDADRPALGYEYRTLQADTYFNRDFEVSMEQVVVREMQYGQNCRADTFCPEWPEDAQCRPAMVCDIAQEGTMAVLGDGFPDRLRSDPKWLAYVQKMAAQGIVLEGAEVPPELTQLSLESLEAVDTGERPELTDERRAKIEEWLN</sequence>
<evidence type="ECO:0000313" key="3">
    <source>
        <dbReference type="EMBL" id="MBW8637682.1"/>
    </source>
</evidence>
<keyword evidence="4" id="KW-1185">Reference proteome</keyword>
<gene>
    <name evidence="3" type="ORF">K1W69_10835</name>
</gene>
<dbReference type="Proteomes" id="UP001196509">
    <property type="component" value="Unassembled WGS sequence"/>
</dbReference>
<comment type="caution">
    <text evidence="3">The sequence shown here is derived from an EMBL/GenBank/DDBJ whole genome shotgun (WGS) entry which is preliminary data.</text>
</comment>
<dbReference type="Pfam" id="PF08239">
    <property type="entry name" value="SH3_3"/>
    <property type="match status" value="1"/>
</dbReference>
<reference evidence="3" key="1">
    <citation type="submission" date="2021-08" db="EMBL/GenBank/DDBJ databases">
        <title>Hoeflea bacterium WL0058 sp. nov., isolated from the sediment.</title>
        <authorList>
            <person name="Wang L."/>
            <person name="Zhang D."/>
        </authorList>
    </citation>
    <scope>NUCLEOTIDE SEQUENCE</scope>
    <source>
        <strain evidence="3">WL0058</strain>
    </source>
</reference>
<organism evidence="3 4">
    <name type="scientific">Flavimaribacter sediminis</name>
    <dbReference type="NCBI Taxonomy" id="2865987"/>
    <lineage>
        <taxon>Bacteria</taxon>
        <taxon>Pseudomonadati</taxon>
        <taxon>Pseudomonadota</taxon>
        <taxon>Alphaproteobacteria</taxon>
        <taxon>Hyphomicrobiales</taxon>
        <taxon>Rhizobiaceae</taxon>
        <taxon>Flavimaribacter</taxon>
    </lineage>
</organism>
<evidence type="ECO:0000256" key="1">
    <source>
        <dbReference type="SAM" id="MobiDB-lite"/>
    </source>
</evidence>
<feature type="compositionally biased region" description="Basic and acidic residues" evidence="1">
    <location>
        <begin position="332"/>
        <end position="351"/>
    </location>
</feature>
<evidence type="ECO:0000313" key="4">
    <source>
        <dbReference type="Proteomes" id="UP001196509"/>
    </source>
</evidence>
<dbReference type="Gene3D" id="2.30.30.40">
    <property type="entry name" value="SH3 Domains"/>
    <property type="match status" value="1"/>
</dbReference>
<dbReference type="RefSeq" id="WP_220228370.1">
    <property type="nucleotide sequence ID" value="NZ_JAICBX010000002.1"/>
</dbReference>
<feature type="domain" description="SH3b" evidence="2">
    <location>
        <begin position="39"/>
        <end position="104"/>
    </location>
</feature>
<dbReference type="EMBL" id="JAICBX010000002">
    <property type="protein sequence ID" value="MBW8637682.1"/>
    <property type="molecule type" value="Genomic_DNA"/>
</dbReference>
<dbReference type="InterPro" id="IPR003646">
    <property type="entry name" value="SH3-like_bac-type"/>
</dbReference>
<protein>
    <submittedName>
        <fullName evidence="3">SH3 domain-containing protein</fullName>
    </submittedName>
</protein>
<dbReference type="SMART" id="SM00287">
    <property type="entry name" value="SH3b"/>
    <property type="match status" value="1"/>
</dbReference>
<dbReference type="PROSITE" id="PS51781">
    <property type="entry name" value="SH3B"/>
    <property type="match status" value="1"/>
</dbReference>
<feature type="region of interest" description="Disordered" evidence="1">
    <location>
        <begin position="330"/>
        <end position="351"/>
    </location>
</feature>